<dbReference type="EMBL" id="CAAALY010018374">
    <property type="protein sequence ID" value="VEL13633.1"/>
    <property type="molecule type" value="Genomic_DNA"/>
</dbReference>
<proteinExistence type="predicted"/>
<keyword evidence="3" id="KW-1185">Reference proteome</keyword>
<accession>A0A3S5A2Z8</accession>
<feature type="compositionally biased region" description="Polar residues" evidence="1">
    <location>
        <begin position="171"/>
        <end position="184"/>
    </location>
</feature>
<comment type="caution">
    <text evidence="2">The sequence shown here is derived from an EMBL/GenBank/DDBJ whole genome shotgun (WGS) entry which is preliminary data.</text>
</comment>
<name>A0A3S5A2Z8_9PLAT</name>
<dbReference type="AlphaFoldDB" id="A0A3S5A2Z8"/>
<dbReference type="Proteomes" id="UP000784294">
    <property type="component" value="Unassembled WGS sequence"/>
</dbReference>
<reference evidence="2" key="1">
    <citation type="submission" date="2018-11" db="EMBL/GenBank/DDBJ databases">
        <authorList>
            <consortium name="Pathogen Informatics"/>
        </authorList>
    </citation>
    <scope>NUCLEOTIDE SEQUENCE</scope>
</reference>
<gene>
    <name evidence="2" type="ORF">PXEA_LOCUS7073</name>
</gene>
<feature type="compositionally biased region" description="Polar residues" evidence="1">
    <location>
        <begin position="133"/>
        <end position="152"/>
    </location>
</feature>
<evidence type="ECO:0000313" key="2">
    <source>
        <dbReference type="EMBL" id="VEL13633.1"/>
    </source>
</evidence>
<feature type="compositionally biased region" description="Low complexity" evidence="1">
    <location>
        <begin position="153"/>
        <end position="162"/>
    </location>
</feature>
<feature type="region of interest" description="Disordered" evidence="1">
    <location>
        <begin position="88"/>
        <end position="184"/>
    </location>
</feature>
<feature type="compositionally biased region" description="Polar residues" evidence="1">
    <location>
        <begin position="88"/>
        <end position="109"/>
    </location>
</feature>
<evidence type="ECO:0000313" key="3">
    <source>
        <dbReference type="Proteomes" id="UP000784294"/>
    </source>
</evidence>
<protein>
    <submittedName>
        <fullName evidence="2">Uncharacterized protein</fullName>
    </submittedName>
</protein>
<organism evidence="2 3">
    <name type="scientific">Protopolystoma xenopodis</name>
    <dbReference type="NCBI Taxonomy" id="117903"/>
    <lineage>
        <taxon>Eukaryota</taxon>
        <taxon>Metazoa</taxon>
        <taxon>Spiralia</taxon>
        <taxon>Lophotrochozoa</taxon>
        <taxon>Platyhelminthes</taxon>
        <taxon>Monogenea</taxon>
        <taxon>Polyopisthocotylea</taxon>
        <taxon>Polystomatidea</taxon>
        <taxon>Polystomatidae</taxon>
        <taxon>Protopolystoma</taxon>
    </lineage>
</organism>
<evidence type="ECO:0000256" key="1">
    <source>
        <dbReference type="SAM" id="MobiDB-lite"/>
    </source>
</evidence>
<dbReference type="OrthoDB" id="1562405at2759"/>
<sequence length="184" mass="19994">MELSLMSEAQVKAAILRDQETLRRLVTDQRQLEKKLWTAVNAFSQLQQTMSAGANSQVPPGPFFRAELPSATGLAAKKLAFITTNRASSSPFISPSRGASVSPEISTSIACPPGLHTGPAPATDPAKHFPVDQNDSSSLVRRSVPTPGQNTNLPLQQRQKQPQQRKEQQHGRMQQLSSASQRLS</sequence>